<gene>
    <name evidence="2" type="ORF">PM001_LOCUS22431</name>
</gene>
<feature type="region of interest" description="Disordered" evidence="1">
    <location>
        <begin position="1"/>
        <end position="23"/>
    </location>
</feature>
<proteinExistence type="predicted"/>
<evidence type="ECO:0000313" key="3">
    <source>
        <dbReference type="Proteomes" id="UP001162060"/>
    </source>
</evidence>
<dbReference type="Gene3D" id="3.50.50.60">
    <property type="entry name" value="FAD/NAD(P)-binding domain"/>
    <property type="match status" value="1"/>
</dbReference>
<dbReference type="AlphaFoldDB" id="A0AAV1URN3"/>
<dbReference type="InterPro" id="IPR036188">
    <property type="entry name" value="FAD/NAD-bd_sf"/>
</dbReference>
<accession>A0AAV1URN3</accession>
<sequence>MQMETQEETHRWMKLNPPSPIRTPKLVGDEMDLVYDCSDEDDIVIENHSTPTVSENTALRLFKGKTAEEMDEERQQRFQQAMDDTEEEISCDLVLFAMGFVHPKQKIAEALGLEVDQRRNI</sequence>
<reference evidence="2" key="1">
    <citation type="submission" date="2024-01" db="EMBL/GenBank/DDBJ databases">
        <authorList>
            <person name="Webb A."/>
        </authorList>
    </citation>
    <scope>NUCLEOTIDE SEQUENCE</scope>
    <source>
        <strain evidence="2">Pm1</strain>
    </source>
</reference>
<protein>
    <submittedName>
        <fullName evidence="2">Uncharacterized protein</fullName>
    </submittedName>
</protein>
<name>A0AAV1URN3_9STRA</name>
<evidence type="ECO:0000256" key="1">
    <source>
        <dbReference type="SAM" id="MobiDB-lite"/>
    </source>
</evidence>
<dbReference type="Proteomes" id="UP001162060">
    <property type="component" value="Unassembled WGS sequence"/>
</dbReference>
<comment type="caution">
    <text evidence="2">The sequence shown here is derived from an EMBL/GenBank/DDBJ whole genome shotgun (WGS) entry which is preliminary data.</text>
</comment>
<evidence type="ECO:0000313" key="2">
    <source>
        <dbReference type="EMBL" id="CAK7937281.1"/>
    </source>
</evidence>
<dbReference type="EMBL" id="CAKLBY020000227">
    <property type="protein sequence ID" value="CAK7937281.1"/>
    <property type="molecule type" value="Genomic_DNA"/>
</dbReference>
<organism evidence="2 3">
    <name type="scientific">Peronospora matthiolae</name>
    <dbReference type="NCBI Taxonomy" id="2874970"/>
    <lineage>
        <taxon>Eukaryota</taxon>
        <taxon>Sar</taxon>
        <taxon>Stramenopiles</taxon>
        <taxon>Oomycota</taxon>
        <taxon>Peronosporomycetes</taxon>
        <taxon>Peronosporales</taxon>
        <taxon>Peronosporaceae</taxon>
        <taxon>Peronospora</taxon>
    </lineage>
</organism>